<protein>
    <recommendedName>
        <fullName evidence="1">Methyltransferase domain-containing protein</fullName>
    </recommendedName>
</protein>
<feature type="non-terminal residue" evidence="2">
    <location>
        <position position="1"/>
    </location>
</feature>
<name>A0A812VWZ8_SYMPI</name>
<proteinExistence type="predicted"/>
<reference evidence="2" key="1">
    <citation type="submission" date="2021-02" db="EMBL/GenBank/DDBJ databases">
        <authorList>
            <person name="Dougan E. K."/>
            <person name="Rhodes N."/>
            <person name="Thang M."/>
            <person name="Chan C."/>
        </authorList>
    </citation>
    <scope>NUCLEOTIDE SEQUENCE</scope>
</reference>
<dbReference type="Gene3D" id="3.40.50.150">
    <property type="entry name" value="Vaccinia Virus protein VP39"/>
    <property type="match status" value="1"/>
</dbReference>
<dbReference type="CDD" id="cd02440">
    <property type="entry name" value="AdoMet_MTases"/>
    <property type="match status" value="1"/>
</dbReference>
<organism evidence="2 3">
    <name type="scientific">Symbiodinium pilosum</name>
    <name type="common">Dinoflagellate</name>
    <dbReference type="NCBI Taxonomy" id="2952"/>
    <lineage>
        <taxon>Eukaryota</taxon>
        <taxon>Sar</taxon>
        <taxon>Alveolata</taxon>
        <taxon>Dinophyceae</taxon>
        <taxon>Suessiales</taxon>
        <taxon>Symbiodiniaceae</taxon>
        <taxon>Symbiodinium</taxon>
    </lineage>
</organism>
<dbReference type="SUPFAM" id="SSF53335">
    <property type="entry name" value="S-adenosyl-L-methionine-dependent methyltransferases"/>
    <property type="match status" value="1"/>
</dbReference>
<sequence>GLIHGEIDAAALRAEKARGLGKGDAPAAASKLVAVDAGCGPGLWLDALSKSFGRVVGIDQSPNLLDKAKEDNEHLLHDKHAK</sequence>
<dbReference type="AlphaFoldDB" id="A0A812VWZ8"/>
<dbReference type="InterPro" id="IPR041698">
    <property type="entry name" value="Methyltransf_25"/>
</dbReference>
<evidence type="ECO:0000313" key="3">
    <source>
        <dbReference type="Proteomes" id="UP000649617"/>
    </source>
</evidence>
<feature type="domain" description="Methyltransferase" evidence="1">
    <location>
        <begin position="35"/>
        <end position="73"/>
    </location>
</feature>
<dbReference type="Pfam" id="PF13649">
    <property type="entry name" value="Methyltransf_25"/>
    <property type="match status" value="1"/>
</dbReference>
<comment type="caution">
    <text evidence="2">The sequence shown here is derived from an EMBL/GenBank/DDBJ whole genome shotgun (WGS) entry which is preliminary data.</text>
</comment>
<gene>
    <name evidence="2" type="ORF">SPIL2461_LOCUS17665</name>
</gene>
<dbReference type="OrthoDB" id="6329284at2759"/>
<dbReference type="InterPro" id="IPR029063">
    <property type="entry name" value="SAM-dependent_MTases_sf"/>
</dbReference>
<evidence type="ECO:0000259" key="1">
    <source>
        <dbReference type="Pfam" id="PF13649"/>
    </source>
</evidence>
<dbReference type="Proteomes" id="UP000649617">
    <property type="component" value="Unassembled WGS sequence"/>
</dbReference>
<dbReference type="EMBL" id="CAJNIZ010043304">
    <property type="protein sequence ID" value="CAE7656763.1"/>
    <property type="molecule type" value="Genomic_DNA"/>
</dbReference>
<evidence type="ECO:0000313" key="2">
    <source>
        <dbReference type="EMBL" id="CAE7656763.1"/>
    </source>
</evidence>
<accession>A0A812VWZ8</accession>
<feature type="non-terminal residue" evidence="2">
    <location>
        <position position="82"/>
    </location>
</feature>
<keyword evidence="3" id="KW-1185">Reference proteome</keyword>